<organism evidence="1 2">
    <name type="scientific">Nostocoides vanveenii</name>
    <dbReference type="NCBI Taxonomy" id="330835"/>
    <lineage>
        <taxon>Bacteria</taxon>
        <taxon>Bacillati</taxon>
        <taxon>Actinomycetota</taxon>
        <taxon>Actinomycetes</taxon>
        <taxon>Micrococcales</taxon>
        <taxon>Intrasporangiaceae</taxon>
        <taxon>Nostocoides</taxon>
    </lineage>
</organism>
<dbReference type="Proteomes" id="UP001501475">
    <property type="component" value="Unassembled WGS sequence"/>
</dbReference>
<reference evidence="1 2" key="1">
    <citation type="journal article" date="2019" name="Int. J. Syst. Evol. Microbiol.">
        <title>The Global Catalogue of Microorganisms (GCM) 10K type strain sequencing project: providing services to taxonomists for standard genome sequencing and annotation.</title>
        <authorList>
            <consortium name="The Broad Institute Genomics Platform"/>
            <consortium name="The Broad Institute Genome Sequencing Center for Infectious Disease"/>
            <person name="Wu L."/>
            <person name="Ma J."/>
        </authorList>
    </citation>
    <scope>NUCLEOTIDE SEQUENCE [LARGE SCALE GENOMIC DNA]</scope>
    <source>
        <strain evidence="1 2">JCM 15591</strain>
    </source>
</reference>
<comment type="caution">
    <text evidence="1">The sequence shown here is derived from an EMBL/GenBank/DDBJ whole genome shotgun (WGS) entry which is preliminary data.</text>
</comment>
<dbReference type="PANTHER" id="PTHR47197">
    <property type="entry name" value="PROTEIN NIRF"/>
    <property type="match status" value="1"/>
</dbReference>
<dbReference type="EMBL" id="BAAAPN010000021">
    <property type="protein sequence ID" value="GAA1750425.1"/>
    <property type="molecule type" value="Genomic_DNA"/>
</dbReference>
<dbReference type="InterPro" id="IPR015943">
    <property type="entry name" value="WD40/YVTN_repeat-like_dom_sf"/>
</dbReference>
<dbReference type="RefSeq" id="WP_344062589.1">
    <property type="nucleotide sequence ID" value="NZ_BAAAPN010000021.1"/>
</dbReference>
<dbReference type="Gene3D" id="2.130.10.10">
    <property type="entry name" value="YVTN repeat-like/Quinoprotein amine dehydrogenase"/>
    <property type="match status" value="1"/>
</dbReference>
<evidence type="ECO:0000313" key="1">
    <source>
        <dbReference type="EMBL" id="GAA1750425.1"/>
    </source>
</evidence>
<dbReference type="SUPFAM" id="SSF63829">
    <property type="entry name" value="Calcium-dependent phosphotriesterase"/>
    <property type="match status" value="1"/>
</dbReference>
<sequence length="278" mass="28558">MGLVAVEGHAWVAVAQGPYVRLADGRRLDVGAVPLRMAVAPAGVWVSVFGDGDLALVDTAGNRVIRRAHLGQGAQPEGLVVAGESVYVVDQMGARVVRLDVRSGRVRGQAAVGSGPRLIAAGDSALWVTNFVDDTVTRIQLTADGGLGRRVTIPVCRGPQGVVVTAARVLVACTHDDAVAVIDPRTDRVNDTISGIDSADAVIAVGQRVVAIGARGPTAYVIDPASAKVTGRLALDAQGTAADGNVDAVVVGDQLWVTHPTPGWLYHLPVSALPEAGS</sequence>
<gene>
    <name evidence="1" type="ORF">GCM10009810_08520</name>
</gene>
<evidence type="ECO:0000313" key="2">
    <source>
        <dbReference type="Proteomes" id="UP001501475"/>
    </source>
</evidence>
<name>A0ABN2K8A6_9MICO</name>
<dbReference type="PANTHER" id="PTHR47197:SF3">
    <property type="entry name" value="DIHYDRO-HEME D1 DEHYDROGENASE"/>
    <property type="match status" value="1"/>
</dbReference>
<protein>
    <submittedName>
        <fullName evidence="1">Uncharacterized protein</fullName>
    </submittedName>
</protein>
<keyword evidence="2" id="KW-1185">Reference proteome</keyword>
<proteinExistence type="predicted"/>
<dbReference type="InterPro" id="IPR051200">
    <property type="entry name" value="Host-pathogen_enzymatic-act"/>
</dbReference>
<accession>A0ABN2K8A6</accession>